<keyword evidence="4" id="KW-1185">Reference proteome</keyword>
<gene>
    <name evidence="3" type="ORF">AWB79_06378</name>
</gene>
<evidence type="ECO:0000259" key="2">
    <source>
        <dbReference type="SMART" id="SM00062"/>
    </source>
</evidence>
<sequence length="280" mass="30632">MRGSSRWMRWFAASVMACVALSSVPWRDRFGADRPFAAAVARGALIVAVPSRPAPMLNVGRVDHFARAPDGFAAALADDIGRRAGLRVVLLPADERDAREALRSGRADIAIAGLAFGADRALSYAPSAYTSGRGVALVLRHGKVREWRDLSGASICVSRGSPFARDAARRAHASVHDYDRPLDALLAFQAGECAALVDDEYVIRKLLRQPDWAYYRTLPGTLGAAPAFVATRGGDFASALFIENVLQDWRRQRWLTAAREDQATQLAFEMFNAQNDLYCH</sequence>
<dbReference type="Gene3D" id="3.40.190.10">
    <property type="entry name" value="Periplasmic binding protein-like II"/>
    <property type="match status" value="2"/>
</dbReference>
<name>A0A158D468_9BURK</name>
<proteinExistence type="predicted"/>
<dbReference type="STRING" id="1777140.AWB79_06378"/>
<dbReference type="InterPro" id="IPR001638">
    <property type="entry name" value="Solute-binding_3/MltF_N"/>
</dbReference>
<dbReference type="Pfam" id="PF00497">
    <property type="entry name" value="SBP_bac_3"/>
    <property type="match status" value="1"/>
</dbReference>
<reference evidence="3" key="1">
    <citation type="submission" date="2016-01" db="EMBL/GenBank/DDBJ databases">
        <authorList>
            <person name="Peeters C."/>
        </authorList>
    </citation>
    <scope>NUCLEOTIDE SEQUENCE</scope>
    <source>
        <strain evidence="3">LMG 29322</strain>
    </source>
</reference>
<dbReference type="EMBL" id="FCOA02000033">
    <property type="protein sequence ID" value="SAK89130.1"/>
    <property type="molecule type" value="Genomic_DNA"/>
</dbReference>
<evidence type="ECO:0000313" key="4">
    <source>
        <dbReference type="Proteomes" id="UP000054851"/>
    </source>
</evidence>
<protein>
    <submittedName>
        <fullName evidence="3">Bacterial extracellular solute-binding proteins, family 3</fullName>
    </submittedName>
</protein>
<dbReference type="PANTHER" id="PTHR35936">
    <property type="entry name" value="MEMBRANE-BOUND LYTIC MUREIN TRANSGLYCOSYLASE F"/>
    <property type="match status" value="1"/>
</dbReference>
<dbReference type="Proteomes" id="UP000054851">
    <property type="component" value="Unassembled WGS sequence"/>
</dbReference>
<dbReference type="PANTHER" id="PTHR35936:SF17">
    <property type="entry name" value="ARGININE-BINDING EXTRACELLULAR PROTEIN ARTP"/>
    <property type="match status" value="1"/>
</dbReference>
<dbReference type="AlphaFoldDB" id="A0A158D468"/>
<dbReference type="SUPFAM" id="SSF53850">
    <property type="entry name" value="Periplasmic binding protein-like II"/>
    <property type="match status" value="1"/>
</dbReference>
<organism evidence="3 4">
    <name type="scientific">Caballeronia hypogeia</name>
    <dbReference type="NCBI Taxonomy" id="1777140"/>
    <lineage>
        <taxon>Bacteria</taxon>
        <taxon>Pseudomonadati</taxon>
        <taxon>Pseudomonadota</taxon>
        <taxon>Betaproteobacteria</taxon>
        <taxon>Burkholderiales</taxon>
        <taxon>Burkholderiaceae</taxon>
        <taxon>Caballeronia</taxon>
    </lineage>
</organism>
<dbReference type="SMART" id="SM00062">
    <property type="entry name" value="PBPb"/>
    <property type="match status" value="1"/>
</dbReference>
<evidence type="ECO:0000256" key="1">
    <source>
        <dbReference type="ARBA" id="ARBA00022729"/>
    </source>
</evidence>
<feature type="domain" description="Solute-binding protein family 3/N-terminal" evidence="2">
    <location>
        <begin position="56"/>
        <end position="258"/>
    </location>
</feature>
<comment type="caution">
    <text evidence="3">The sequence shown here is derived from an EMBL/GenBank/DDBJ whole genome shotgun (WGS) entry which is preliminary data.</text>
</comment>
<evidence type="ECO:0000313" key="3">
    <source>
        <dbReference type="EMBL" id="SAK89130.1"/>
    </source>
</evidence>
<keyword evidence="1" id="KW-0732">Signal</keyword>
<accession>A0A158D468</accession>